<sequence>MNKRAGDKPLILEKLRRADERGYFRTLDLFAGCGGMSLGFDRAGFRSVAAVEINDYARASHELNFARLVPEGDYRSFSDITTLEPEDAVAHLRHHGEVGERVDVIVGGPPCQAFSRLGRAALWRLAGKDHAHGEDQRASMYHHYLRFVASLKPVAFVMENVREIGKFVGRNVAEEVAATADELGYSTRYCLLNAAWYGVPQLRERMIIIGIRKELSTIPEFPLIAHHCEIPGGYSTSRSGKGHLQVLPPFDHFVDHANALPQLAPAVTVSDAFADLPKITSHLDGKKGKGNPRDIAELFEYNGNETAFTRSMKEWPHFKAGSTFTGHVIRYTPRDYETFRRMPEGGMYPEALATANEIFGERLARLEKKLKRKLVETDEEYKDLFAATVPPYKDNRYPNKFRKMWRDQPARTLPAHIGKDAYSHIHFDGEQARGISLREAARIQSFPDAFRLAGSMNTQLTQIGNAVPPLLAFAVASQLKQQLAEASPAHHAAAAE</sequence>
<evidence type="ECO:0000256" key="1">
    <source>
        <dbReference type="ARBA" id="ARBA00022603"/>
    </source>
</evidence>
<keyword evidence="10" id="KW-1185">Reference proteome</keyword>
<dbReference type="Pfam" id="PF00145">
    <property type="entry name" value="DNA_methylase"/>
    <property type="match status" value="2"/>
</dbReference>
<evidence type="ECO:0000256" key="6">
    <source>
        <dbReference type="PROSITE-ProRule" id="PRU01016"/>
    </source>
</evidence>
<evidence type="ECO:0000313" key="10">
    <source>
        <dbReference type="Proteomes" id="UP000519897"/>
    </source>
</evidence>
<accession>A0A7W6LFG4</accession>
<comment type="similarity">
    <text evidence="6 7">Belongs to the class I-like SAM-binding methyltransferase superfamily. C5-methyltransferase family.</text>
</comment>
<evidence type="ECO:0000256" key="5">
    <source>
        <dbReference type="ARBA" id="ARBA00047422"/>
    </source>
</evidence>
<dbReference type="RefSeq" id="WP_165132894.1">
    <property type="nucleotide sequence ID" value="NZ_CP049250.1"/>
</dbReference>
<dbReference type="GO" id="GO:0044027">
    <property type="term" value="P:negative regulation of gene expression via chromosomal CpG island methylation"/>
    <property type="evidence" value="ECO:0007669"/>
    <property type="project" value="TreeGrafter"/>
</dbReference>
<evidence type="ECO:0000313" key="9">
    <source>
        <dbReference type="EMBL" id="MBB4143222.1"/>
    </source>
</evidence>
<dbReference type="InterPro" id="IPR018117">
    <property type="entry name" value="C5_DNA_meth_AS"/>
</dbReference>
<dbReference type="InterPro" id="IPR031303">
    <property type="entry name" value="C5_meth_CS"/>
</dbReference>
<dbReference type="AlphaFoldDB" id="A0A7W6LFG4"/>
<evidence type="ECO:0000256" key="8">
    <source>
        <dbReference type="RuleBase" id="RU000417"/>
    </source>
</evidence>
<keyword evidence="4" id="KW-0680">Restriction system</keyword>
<dbReference type="EMBL" id="JACIEC010000001">
    <property type="protein sequence ID" value="MBB4143222.1"/>
    <property type="molecule type" value="Genomic_DNA"/>
</dbReference>
<dbReference type="PROSITE" id="PS00094">
    <property type="entry name" value="C5_MTASE_1"/>
    <property type="match status" value="1"/>
</dbReference>
<comment type="catalytic activity">
    <reaction evidence="5 8">
        <text>a 2'-deoxycytidine in DNA + S-adenosyl-L-methionine = a 5-methyl-2'-deoxycytidine in DNA + S-adenosyl-L-homocysteine + H(+)</text>
        <dbReference type="Rhea" id="RHEA:13681"/>
        <dbReference type="Rhea" id="RHEA-COMP:11369"/>
        <dbReference type="Rhea" id="RHEA-COMP:11370"/>
        <dbReference type="ChEBI" id="CHEBI:15378"/>
        <dbReference type="ChEBI" id="CHEBI:57856"/>
        <dbReference type="ChEBI" id="CHEBI:59789"/>
        <dbReference type="ChEBI" id="CHEBI:85452"/>
        <dbReference type="ChEBI" id="CHEBI:85454"/>
        <dbReference type="EC" id="2.1.1.37"/>
    </reaction>
</comment>
<dbReference type="PANTHER" id="PTHR10629">
    <property type="entry name" value="CYTOSINE-SPECIFIC METHYLTRANSFERASE"/>
    <property type="match status" value="1"/>
</dbReference>
<dbReference type="Gene3D" id="3.90.120.10">
    <property type="entry name" value="DNA Methylase, subunit A, domain 2"/>
    <property type="match status" value="1"/>
</dbReference>
<comment type="caution">
    <text evidence="9">The sequence shown here is derived from an EMBL/GenBank/DDBJ whole genome shotgun (WGS) entry which is preliminary data.</text>
</comment>
<dbReference type="PRINTS" id="PR00105">
    <property type="entry name" value="C5METTRFRASE"/>
</dbReference>
<gene>
    <name evidence="9" type="ORF">GGQ72_001721</name>
</gene>
<keyword evidence="3 6" id="KW-0949">S-adenosyl-L-methionine</keyword>
<reference evidence="9 10" key="1">
    <citation type="submission" date="2020-08" db="EMBL/GenBank/DDBJ databases">
        <title>Genomic Encyclopedia of Type Strains, Phase IV (KMG-IV): sequencing the most valuable type-strain genomes for metagenomic binning, comparative biology and taxonomic classification.</title>
        <authorList>
            <person name="Goeker M."/>
        </authorList>
    </citation>
    <scope>NUCLEOTIDE SEQUENCE [LARGE SCALE GENOMIC DNA]</scope>
    <source>
        <strain evidence="9 10">DSM 29514</strain>
    </source>
</reference>
<dbReference type="SUPFAM" id="SSF53335">
    <property type="entry name" value="S-adenosyl-L-methionine-dependent methyltransferases"/>
    <property type="match status" value="1"/>
</dbReference>
<feature type="active site" evidence="6">
    <location>
        <position position="111"/>
    </location>
</feature>
<dbReference type="Gene3D" id="3.40.50.150">
    <property type="entry name" value="Vaccinia Virus protein VP39"/>
    <property type="match status" value="1"/>
</dbReference>
<evidence type="ECO:0000256" key="3">
    <source>
        <dbReference type="ARBA" id="ARBA00022691"/>
    </source>
</evidence>
<keyword evidence="1 6" id="KW-0489">Methyltransferase</keyword>
<dbReference type="PANTHER" id="PTHR10629:SF52">
    <property type="entry name" value="DNA (CYTOSINE-5)-METHYLTRANSFERASE 1"/>
    <property type="match status" value="1"/>
</dbReference>
<protein>
    <recommendedName>
        <fullName evidence="8">Cytosine-specific methyltransferase</fullName>
        <ecNumber evidence="8">2.1.1.37</ecNumber>
    </recommendedName>
</protein>
<dbReference type="GO" id="GO:0032259">
    <property type="term" value="P:methylation"/>
    <property type="evidence" value="ECO:0007669"/>
    <property type="project" value="UniProtKB-KW"/>
</dbReference>
<dbReference type="PROSITE" id="PS51679">
    <property type="entry name" value="SAM_MT_C5"/>
    <property type="match status" value="1"/>
</dbReference>
<dbReference type="GO" id="GO:0003886">
    <property type="term" value="F:DNA (cytosine-5-)-methyltransferase activity"/>
    <property type="evidence" value="ECO:0007669"/>
    <property type="project" value="UniProtKB-EC"/>
</dbReference>
<dbReference type="InterPro" id="IPR029063">
    <property type="entry name" value="SAM-dependent_MTases_sf"/>
</dbReference>
<dbReference type="EC" id="2.1.1.37" evidence="8"/>
<evidence type="ECO:0000256" key="2">
    <source>
        <dbReference type="ARBA" id="ARBA00022679"/>
    </source>
</evidence>
<dbReference type="NCBIfam" id="TIGR00675">
    <property type="entry name" value="dcm"/>
    <property type="match status" value="1"/>
</dbReference>
<dbReference type="GO" id="GO:0009307">
    <property type="term" value="P:DNA restriction-modification system"/>
    <property type="evidence" value="ECO:0007669"/>
    <property type="project" value="UniProtKB-KW"/>
</dbReference>
<organism evidence="9 10">
    <name type="scientific">Rhizobium rhizoryzae</name>
    <dbReference type="NCBI Taxonomy" id="451876"/>
    <lineage>
        <taxon>Bacteria</taxon>
        <taxon>Pseudomonadati</taxon>
        <taxon>Pseudomonadota</taxon>
        <taxon>Alphaproteobacteria</taxon>
        <taxon>Hyphomicrobiales</taxon>
        <taxon>Rhizobiaceae</taxon>
        <taxon>Rhizobium/Agrobacterium group</taxon>
        <taxon>Rhizobium</taxon>
    </lineage>
</organism>
<evidence type="ECO:0000256" key="4">
    <source>
        <dbReference type="ARBA" id="ARBA00022747"/>
    </source>
</evidence>
<dbReference type="GO" id="GO:0003677">
    <property type="term" value="F:DNA binding"/>
    <property type="evidence" value="ECO:0007669"/>
    <property type="project" value="TreeGrafter"/>
</dbReference>
<dbReference type="Proteomes" id="UP000519897">
    <property type="component" value="Unassembled WGS sequence"/>
</dbReference>
<dbReference type="InterPro" id="IPR001525">
    <property type="entry name" value="C5_MeTfrase"/>
</dbReference>
<dbReference type="PROSITE" id="PS00095">
    <property type="entry name" value="C5_MTASE_2"/>
    <property type="match status" value="1"/>
</dbReference>
<name>A0A7W6LFG4_9HYPH</name>
<keyword evidence="2 6" id="KW-0808">Transferase</keyword>
<dbReference type="InterPro" id="IPR050390">
    <property type="entry name" value="C5-Methyltransferase"/>
</dbReference>
<proteinExistence type="inferred from homology"/>
<evidence type="ECO:0000256" key="7">
    <source>
        <dbReference type="RuleBase" id="RU000416"/>
    </source>
</evidence>